<name>A0A2V1IS24_9BACT</name>
<sequence>MANTLLDITNTPLLDVAPFSTDSIVALLCALAALLISAFVSGSEISFFSLTPVQCDELEESSSGERVLRLLRMPERLLATILIINNLVNVTIVVLCNFALGPIFSTLSPVWSFILQTVLLTFLILLFGEILPKLYANSNNLAWAKTAAPMLEAGLSLFYPLSSVLVKSSGIVKKVVTKKTTSVTADDLSQALEIAHVSDDENKDMLEGILKFGDTTASEVMTPRVDITGIETSDSFAQVMKIVIESGFARLPVYENTMDNIKGVLYSRDLLPYVGQTGENFEWQKLMREPYYVPESRMIDDLLEDFRSRRVHLAIVVDEFGGTQGIVTLEDVLEEIVGDIDDEYDVEEKTYRRLPDDTYIFEGKTLLNDFFRVTDLDEEAYAPVIEDCETLAGMLLAIKGDFPKEKESIVYGRCRFLVLSIHQHRIVNVRVKVMPEDQLDSMTSPTPAL</sequence>
<dbReference type="GO" id="GO:0005886">
    <property type="term" value="C:plasma membrane"/>
    <property type="evidence" value="ECO:0007669"/>
    <property type="project" value="UniProtKB-SubCell"/>
</dbReference>
<dbReference type="InterPro" id="IPR002550">
    <property type="entry name" value="CNNM"/>
</dbReference>
<keyword evidence="4 10" id="KW-0812">Transmembrane</keyword>
<evidence type="ECO:0000256" key="1">
    <source>
        <dbReference type="ARBA" id="ARBA00004651"/>
    </source>
</evidence>
<dbReference type="InterPro" id="IPR044751">
    <property type="entry name" value="Ion_transp-like_CBS"/>
</dbReference>
<feature type="domain" description="CNNM transmembrane" evidence="13">
    <location>
        <begin position="19"/>
        <end position="205"/>
    </location>
</feature>
<reference evidence="15" key="1">
    <citation type="submission" date="2018-02" db="EMBL/GenBank/DDBJ databases">
        <authorList>
            <person name="Clavel T."/>
            <person name="Strowig T."/>
        </authorList>
    </citation>
    <scope>NUCLEOTIDE SEQUENCE [LARGE SCALE GENOMIC DNA]</scope>
    <source>
        <strain evidence="15">DSM 103720</strain>
    </source>
</reference>
<dbReference type="FunFam" id="3.10.580.10:FF:000002">
    <property type="entry name" value="Magnesium/cobalt efflux protein CorC"/>
    <property type="match status" value="1"/>
</dbReference>
<feature type="domain" description="CBS" evidence="12">
    <location>
        <begin position="286"/>
        <end position="343"/>
    </location>
</feature>
<dbReference type="Pfam" id="PF03471">
    <property type="entry name" value="CorC_HlyC"/>
    <property type="match status" value="1"/>
</dbReference>
<dbReference type="InterPro" id="IPR000644">
    <property type="entry name" value="CBS_dom"/>
</dbReference>
<dbReference type="SUPFAM" id="SSF56176">
    <property type="entry name" value="FAD-binding/transporter-associated domain-like"/>
    <property type="match status" value="1"/>
</dbReference>
<evidence type="ECO:0000313" key="14">
    <source>
        <dbReference type="EMBL" id="PWB03314.1"/>
    </source>
</evidence>
<dbReference type="Pfam" id="PF01595">
    <property type="entry name" value="CNNM"/>
    <property type="match status" value="1"/>
</dbReference>
<feature type="transmembrane region" description="Helical" evidence="11">
    <location>
        <begin position="77"/>
        <end position="104"/>
    </location>
</feature>
<dbReference type="SUPFAM" id="SSF54631">
    <property type="entry name" value="CBS-domain pair"/>
    <property type="match status" value="1"/>
</dbReference>
<evidence type="ECO:0000259" key="12">
    <source>
        <dbReference type="PROSITE" id="PS51371"/>
    </source>
</evidence>
<evidence type="ECO:0000313" key="15">
    <source>
        <dbReference type="Proteomes" id="UP000244905"/>
    </source>
</evidence>
<protein>
    <submittedName>
        <fullName evidence="14">Gliding motility-associated protein GldE</fullName>
    </submittedName>
</protein>
<organism evidence="14 15">
    <name type="scientific">Duncaniella muris</name>
    <dbReference type="NCBI Taxonomy" id="2094150"/>
    <lineage>
        <taxon>Bacteria</taxon>
        <taxon>Pseudomonadati</taxon>
        <taxon>Bacteroidota</taxon>
        <taxon>Bacteroidia</taxon>
        <taxon>Bacteroidales</taxon>
        <taxon>Muribaculaceae</taxon>
        <taxon>Duncaniella</taxon>
    </lineage>
</organism>
<keyword evidence="7 9" id="KW-0129">CBS domain</keyword>
<evidence type="ECO:0000256" key="9">
    <source>
        <dbReference type="PROSITE-ProRule" id="PRU00703"/>
    </source>
</evidence>
<evidence type="ECO:0000256" key="7">
    <source>
        <dbReference type="ARBA" id="ARBA00023122"/>
    </source>
</evidence>
<feature type="domain" description="CBS" evidence="12">
    <location>
        <begin position="221"/>
        <end position="282"/>
    </location>
</feature>
<dbReference type="PANTHER" id="PTHR22777">
    <property type="entry name" value="HEMOLYSIN-RELATED"/>
    <property type="match status" value="1"/>
</dbReference>
<dbReference type="Proteomes" id="UP000244905">
    <property type="component" value="Unassembled WGS sequence"/>
</dbReference>
<dbReference type="Gene3D" id="3.10.580.10">
    <property type="entry name" value="CBS-domain"/>
    <property type="match status" value="1"/>
</dbReference>
<dbReference type="Pfam" id="PF00571">
    <property type="entry name" value="CBS"/>
    <property type="match status" value="2"/>
</dbReference>
<dbReference type="PROSITE" id="PS51371">
    <property type="entry name" value="CBS"/>
    <property type="match status" value="2"/>
</dbReference>
<evidence type="ECO:0000256" key="2">
    <source>
        <dbReference type="ARBA" id="ARBA00006337"/>
    </source>
</evidence>
<comment type="subcellular location">
    <subcellularLocation>
        <location evidence="1">Cell membrane</location>
        <topology evidence="1">Multi-pass membrane protein</topology>
    </subcellularLocation>
</comment>
<dbReference type="InterPro" id="IPR005170">
    <property type="entry name" value="Transptr-assoc_dom"/>
</dbReference>
<proteinExistence type="inferred from homology"/>
<evidence type="ECO:0000259" key="13">
    <source>
        <dbReference type="PROSITE" id="PS51846"/>
    </source>
</evidence>
<evidence type="ECO:0000256" key="4">
    <source>
        <dbReference type="ARBA" id="ARBA00022692"/>
    </source>
</evidence>
<dbReference type="InterPro" id="IPR016169">
    <property type="entry name" value="FAD-bd_PCMH_sub2"/>
</dbReference>
<dbReference type="NCBIfam" id="TIGR03520">
    <property type="entry name" value="GldE"/>
    <property type="match status" value="1"/>
</dbReference>
<evidence type="ECO:0000256" key="3">
    <source>
        <dbReference type="ARBA" id="ARBA00022475"/>
    </source>
</evidence>
<dbReference type="PANTHER" id="PTHR22777:SF32">
    <property type="entry name" value="UPF0053 INNER MEMBRANE PROTEIN YFJD"/>
    <property type="match status" value="1"/>
</dbReference>
<dbReference type="GeneID" id="82525510"/>
<dbReference type="CDD" id="cd04590">
    <property type="entry name" value="CBS_pair_CorC_HlyC_assoc"/>
    <property type="match status" value="1"/>
</dbReference>
<feature type="transmembrane region" description="Helical" evidence="11">
    <location>
        <begin position="110"/>
        <end position="131"/>
    </location>
</feature>
<evidence type="ECO:0000256" key="11">
    <source>
        <dbReference type="SAM" id="Phobius"/>
    </source>
</evidence>
<keyword evidence="6 10" id="KW-1133">Transmembrane helix</keyword>
<keyword evidence="5" id="KW-0677">Repeat</keyword>
<dbReference type="GO" id="GO:0050660">
    <property type="term" value="F:flavin adenine dinucleotide binding"/>
    <property type="evidence" value="ECO:0007669"/>
    <property type="project" value="InterPro"/>
</dbReference>
<dbReference type="AlphaFoldDB" id="A0A2V1IS24"/>
<keyword evidence="3" id="KW-1003">Cell membrane</keyword>
<dbReference type="InterPro" id="IPR036318">
    <property type="entry name" value="FAD-bd_PCMH-like_sf"/>
</dbReference>
<keyword evidence="8 10" id="KW-0472">Membrane</keyword>
<dbReference type="Gene3D" id="3.30.465.10">
    <property type="match status" value="1"/>
</dbReference>
<accession>A0A2V1IS24</accession>
<dbReference type="PROSITE" id="PS51846">
    <property type="entry name" value="CNNM"/>
    <property type="match status" value="1"/>
</dbReference>
<evidence type="ECO:0000256" key="5">
    <source>
        <dbReference type="ARBA" id="ARBA00022737"/>
    </source>
</evidence>
<evidence type="ECO:0000256" key="10">
    <source>
        <dbReference type="PROSITE-ProRule" id="PRU01193"/>
    </source>
</evidence>
<dbReference type="InterPro" id="IPR019862">
    <property type="entry name" value="Motility-assoc_prot_GldE"/>
</dbReference>
<dbReference type="EMBL" id="PUEC01000006">
    <property type="protein sequence ID" value="PWB03314.1"/>
    <property type="molecule type" value="Genomic_DNA"/>
</dbReference>
<evidence type="ECO:0000256" key="8">
    <source>
        <dbReference type="ARBA" id="ARBA00023136"/>
    </source>
</evidence>
<keyword evidence="15" id="KW-1185">Reference proteome</keyword>
<gene>
    <name evidence="14" type="ORF">C5O23_03975</name>
</gene>
<dbReference type="InterPro" id="IPR046342">
    <property type="entry name" value="CBS_dom_sf"/>
</dbReference>
<dbReference type="SMART" id="SM00116">
    <property type="entry name" value="CBS"/>
    <property type="match status" value="2"/>
</dbReference>
<dbReference type="SMART" id="SM01091">
    <property type="entry name" value="CorC_HlyC"/>
    <property type="match status" value="1"/>
</dbReference>
<dbReference type="RefSeq" id="WP_107031673.1">
    <property type="nucleotide sequence ID" value="NZ_CAOLBL010000024.1"/>
</dbReference>
<comment type="caution">
    <text evidence="14">The sequence shown here is derived from an EMBL/GenBank/DDBJ whole genome shotgun (WGS) entry which is preliminary data.</text>
</comment>
<comment type="similarity">
    <text evidence="2">Belongs to the UPF0053 family.</text>
</comment>
<feature type="transmembrane region" description="Helical" evidence="11">
    <location>
        <begin position="23"/>
        <end position="40"/>
    </location>
</feature>
<evidence type="ECO:0000256" key="6">
    <source>
        <dbReference type="ARBA" id="ARBA00022989"/>
    </source>
</evidence>